<evidence type="ECO:0000313" key="8">
    <source>
        <dbReference type="EMBL" id="SDX98579.1"/>
    </source>
</evidence>
<feature type="domain" description="Glycosyl hydrolase family 30 TIM-barrel" evidence="6">
    <location>
        <begin position="94"/>
        <end position="426"/>
    </location>
</feature>
<dbReference type="GO" id="GO:0006680">
    <property type="term" value="P:glucosylceramide catabolic process"/>
    <property type="evidence" value="ECO:0007669"/>
    <property type="project" value="TreeGrafter"/>
</dbReference>
<keyword evidence="3 4" id="KW-0378">Hydrolase</keyword>
<dbReference type="AlphaFoldDB" id="A0A1H3G879"/>
<dbReference type="OrthoDB" id="9806701at2"/>
<keyword evidence="9" id="KW-1185">Reference proteome</keyword>
<dbReference type="InterPro" id="IPR033452">
    <property type="entry name" value="GH30_C"/>
</dbReference>
<evidence type="ECO:0000256" key="1">
    <source>
        <dbReference type="ARBA" id="ARBA00005382"/>
    </source>
</evidence>
<sequence>MIYILKNSSKLLLLLALVCLQSMCSSSNDTIDPVVNPPTSPNPPVVVVNDVDFWLTKGDQTVTLKKQTTTLGFGTSANAYPNIEVNSSQEYQSIDGFGFTLTGGSAQVINQLTAQRKKDLLQELFGSTENAIGISYLRISVGASDLNESSFTYDDIATGDTDLSLNKFSLNSDKNTVIALLKEILAINPQIKILATPWTAPLWMKDKNNFVGGSLQLQYYEVYAQYLVKYIQQMKSEGINIDALTPQNEPLHGGNNPSMVMTAIEQTNFIKNNLGPAFKANNISTKIIAYDHNCDNTQYPITVLSDAVANSFVDGSAFHLYAGDISALTTVHNAFPTKNVYFTEQFTSSTGSFGGDLKWHLKNVIVGSMRNWSKNALEWNLANNGSFGPHTNGGCTTCKGALTINSSESIERNVAYYIIAHASKFVPQNSIRIGSNTSGNLQNVAFKTPAGKKVLIVENDGDTNQLFNIKFNGKWVTTSLDSGSVGTYVWE</sequence>
<dbReference type="Pfam" id="PF02055">
    <property type="entry name" value="Glyco_hydro_30"/>
    <property type="match status" value="1"/>
</dbReference>
<evidence type="ECO:0000256" key="5">
    <source>
        <dbReference type="SAM" id="SignalP"/>
    </source>
</evidence>
<dbReference type="Gene3D" id="2.60.40.1180">
    <property type="entry name" value="Golgi alpha-mannosidase II"/>
    <property type="match status" value="1"/>
</dbReference>
<organism evidence="8 9">
    <name type="scientific">Flavobacterium degerlachei</name>
    <dbReference type="NCBI Taxonomy" id="229203"/>
    <lineage>
        <taxon>Bacteria</taxon>
        <taxon>Pseudomonadati</taxon>
        <taxon>Bacteroidota</taxon>
        <taxon>Flavobacteriia</taxon>
        <taxon>Flavobacteriales</taxon>
        <taxon>Flavobacteriaceae</taxon>
        <taxon>Flavobacterium</taxon>
    </lineage>
</organism>
<evidence type="ECO:0000259" key="6">
    <source>
        <dbReference type="Pfam" id="PF02055"/>
    </source>
</evidence>
<dbReference type="PANTHER" id="PTHR11069">
    <property type="entry name" value="GLUCOSYLCERAMIDASE"/>
    <property type="match status" value="1"/>
</dbReference>
<dbReference type="Gene3D" id="3.20.20.80">
    <property type="entry name" value="Glycosidases"/>
    <property type="match status" value="1"/>
</dbReference>
<gene>
    <name evidence="8" type="ORF">SAMN05444338_12019</name>
</gene>
<dbReference type="GO" id="GO:0016020">
    <property type="term" value="C:membrane"/>
    <property type="evidence" value="ECO:0007669"/>
    <property type="project" value="GOC"/>
</dbReference>
<dbReference type="GO" id="GO:0004348">
    <property type="term" value="F:glucosylceramidase activity"/>
    <property type="evidence" value="ECO:0007669"/>
    <property type="project" value="InterPro"/>
</dbReference>
<keyword evidence="2 5" id="KW-0732">Signal</keyword>
<dbReference type="SUPFAM" id="SSF51445">
    <property type="entry name" value="(Trans)glycosidases"/>
    <property type="match status" value="1"/>
</dbReference>
<evidence type="ECO:0000259" key="7">
    <source>
        <dbReference type="Pfam" id="PF17189"/>
    </source>
</evidence>
<evidence type="ECO:0000256" key="3">
    <source>
        <dbReference type="ARBA" id="ARBA00022801"/>
    </source>
</evidence>
<dbReference type="Pfam" id="PF17189">
    <property type="entry name" value="Glyco_hydro_30C"/>
    <property type="match status" value="1"/>
</dbReference>
<evidence type="ECO:0000313" key="9">
    <source>
        <dbReference type="Proteomes" id="UP000198569"/>
    </source>
</evidence>
<feature type="chain" id="PRO_5011621727" evidence="5">
    <location>
        <begin position="28"/>
        <end position="491"/>
    </location>
</feature>
<evidence type="ECO:0000256" key="2">
    <source>
        <dbReference type="ARBA" id="ARBA00022729"/>
    </source>
</evidence>
<comment type="similarity">
    <text evidence="1 4">Belongs to the glycosyl hydrolase 30 family.</text>
</comment>
<dbReference type="InterPro" id="IPR001139">
    <property type="entry name" value="Glyco_hydro_30"/>
</dbReference>
<evidence type="ECO:0000256" key="4">
    <source>
        <dbReference type="RuleBase" id="RU361188"/>
    </source>
</evidence>
<accession>A0A1H3G879</accession>
<name>A0A1H3G879_9FLAO</name>
<dbReference type="InterPro" id="IPR013780">
    <property type="entry name" value="Glyco_hydro_b"/>
</dbReference>
<dbReference type="InterPro" id="IPR033453">
    <property type="entry name" value="Glyco_hydro_30_TIM-barrel"/>
</dbReference>
<proteinExistence type="inferred from homology"/>
<dbReference type="InterPro" id="IPR017853">
    <property type="entry name" value="GH"/>
</dbReference>
<dbReference type="Proteomes" id="UP000198569">
    <property type="component" value="Unassembled WGS sequence"/>
</dbReference>
<dbReference type="RefSeq" id="WP_091435128.1">
    <property type="nucleotide sequence ID" value="NZ_FNMV01000020.1"/>
</dbReference>
<reference evidence="9" key="1">
    <citation type="submission" date="2016-10" db="EMBL/GenBank/DDBJ databases">
        <authorList>
            <person name="Varghese N."/>
            <person name="Submissions S."/>
        </authorList>
    </citation>
    <scope>NUCLEOTIDE SEQUENCE [LARGE SCALE GENOMIC DNA]</scope>
    <source>
        <strain evidence="9">DSM 15718</strain>
    </source>
</reference>
<dbReference type="PANTHER" id="PTHR11069:SF23">
    <property type="entry name" value="LYSOSOMAL ACID GLUCOSYLCERAMIDASE"/>
    <property type="match status" value="1"/>
</dbReference>
<feature type="domain" description="Glycosyl hydrolase family 30 beta sandwich" evidence="7">
    <location>
        <begin position="430"/>
        <end position="488"/>
    </location>
</feature>
<dbReference type="STRING" id="229203.SAMN05444338_12019"/>
<feature type="signal peptide" evidence="5">
    <location>
        <begin position="1"/>
        <end position="27"/>
    </location>
</feature>
<protein>
    <submittedName>
        <fullName evidence="8">Glucosylceramidase</fullName>
    </submittedName>
</protein>
<dbReference type="EMBL" id="FNMV01000020">
    <property type="protein sequence ID" value="SDX98579.1"/>
    <property type="molecule type" value="Genomic_DNA"/>
</dbReference>
<keyword evidence="4" id="KW-0326">Glycosidase</keyword>